<dbReference type="InterPro" id="IPR050493">
    <property type="entry name" value="FAD-dep_Monooxygenase_BioMet"/>
</dbReference>
<dbReference type="KEGG" id="spib:G8759_09605"/>
<dbReference type="Proteomes" id="UP000501802">
    <property type="component" value="Chromosome"/>
</dbReference>
<dbReference type="PRINTS" id="PR00420">
    <property type="entry name" value="RNGMNOXGNASE"/>
</dbReference>
<evidence type="ECO:0000259" key="3">
    <source>
        <dbReference type="Pfam" id="PF01494"/>
    </source>
</evidence>
<proteinExistence type="predicted"/>
<accession>A0A6G9AK64</accession>
<evidence type="ECO:0000313" key="4">
    <source>
        <dbReference type="EMBL" id="QIP12861.1"/>
    </source>
</evidence>
<dbReference type="PANTHER" id="PTHR13789:SF309">
    <property type="entry name" value="PUTATIVE (AFU_ORTHOLOGUE AFUA_6G14510)-RELATED"/>
    <property type="match status" value="1"/>
</dbReference>
<dbReference type="PANTHER" id="PTHR13789">
    <property type="entry name" value="MONOOXYGENASE"/>
    <property type="match status" value="1"/>
</dbReference>
<organism evidence="4 5">
    <name type="scientific">Spirosoma aureum</name>
    <dbReference type="NCBI Taxonomy" id="2692134"/>
    <lineage>
        <taxon>Bacteria</taxon>
        <taxon>Pseudomonadati</taxon>
        <taxon>Bacteroidota</taxon>
        <taxon>Cytophagia</taxon>
        <taxon>Cytophagales</taxon>
        <taxon>Cytophagaceae</taxon>
        <taxon>Spirosoma</taxon>
    </lineage>
</organism>
<evidence type="ECO:0000256" key="2">
    <source>
        <dbReference type="ARBA" id="ARBA00023033"/>
    </source>
</evidence>
<keyword evidence="2" id="KW-0503">Monooxygenase</keyword>
<protein>
    <submittedName>
        <fullName evidence="4">NAD(P)-binding protein</fullName>
    </submittedName>
</protein>
<evidence type="ECO:0000313" key="5">
    <source>
        <dbReference type="Proteomes" id="UP000501802"/>
    </source>
</evidence>
<dbReference type="RefSeq" id="WP_167207380.1">
    <property type="nucleotide sequence ID" value="NZ_CP050063.1"/>
</dbReference>
<keyword evidence="1" id="KW-0560">Oxidoreductase</keyword>
<dbReference type="EMBL" id="CP050063">
    <property type="protein sequence ID" value="QIP12861.1"/>
    <property type="molecule type" value="Genomic_DNA"/>
</dbReference>
<dbReference type="GO" id="GO:0004497">
    <property type="term" value="F:monooxygenase activity"/>
    <property type="evidence" value="ECO:0007669"/>
    <property type="project" value="UniProtKB-KW"/>
</dbReference>
<dbReference type="InterPro" id="IPR002938">
    <property type="entry name" value="FAD-bd"/>
</dbReference>
<dbReference type="AlphaFoldDB" id="A0A6G9AK64"/>
<name>A0A6G9AK64_9BACT</name>
<keyword evidence="5" id="KW-1185">Reference proteome</keyword>
<dbReference type="GO" id="GO:0071949">
    <property type="term" value="F:FAD binding"/>
    <property type="evidence" value="ECO:0007669"/>
    <property type="project" value="InterPro"/>
</dbReference>
<dbReference type="Pfam" id="PF01494">
    <property type="entry name" value="FAD_binding_3"/>
    <property type="match status" value="1"/>
</dbReference>
<dbReference type="SUPFAM" id="SSF51905">
    <property type="entry name" value="FAD/NAD(P)-binding domain"/>
    <property type="match status" value="1"/>
</dbReference>
<dbReference type="Gene3D" id="3.50.50.60">
    <property type="entry name" value="FAD/NAD(P)-binding domain"/>
    <property type="match status" value="1"/>
</dbReference>
<sequence>MEQTGIIIGGGIGGLITALALNQQGIRSTIYEKAIRLQEVGAGLVLSSNALFVFDQLGLLEALTSISWPLTKGLITDPNGRIVQELDVQELTKQYGYGTLVVNRGKLQRLLLDSLNPDQIHTGKQLADLYDDGRQVHARFTDGSTADGSFLIGADGIRSAVRTRLFSEQPLHYSGQSCWRTIINYPLPVDEQSTSIEYWGRSAGLRVGLVPCGLNQLYAYITVATPANGHDVPGKTIPYLQSLGQHFPPIVSRILEAAEEGRVHRADLYDLPTLRTWSRGRCTLLGDAAHATTPNVGQGACQAIEDAFVVSTCLGQTTTEAEAFRQYESIRKAKVDRIVKLSRQIGQVVNLPGWLKPLAFTAMRILPKSASKQQFDGIYNMDYARKLAINASRSHPAPVE</sequence>
<reference evidence="4 5" key="1">
    <citation type="submission" date="2020-03" db="EMBL/GenBank/DDBJ databases">
        <authorList>
            <person name="Kim M.K."/>
        </authorList>
    </citation>
    <scope>NUCLEOTIDE SEQUENCE [LARGE SCALE GENOMIC DNA]</scope>
    <source>
        <strain evidence="4 5">BT328</strain>
    </source>
</reference>
<gene>
    <name evidence="4" type="ORF">G8759_09605</name>
</gene>
<evidence type="ECO:0000256" key="1">
    <source>
        <dbReference type="ARBA" id="ARBA00023002"/>
    </source>
</evidence>
<dbReference type="InterPro" id="IPR036188">
    <property type="entry name" value="FAD/NAD-bd_sf"/>
</dbReference>
<feature type="domain" description="FAD-binding" evidence="3">
    <location>
        <begin position="6"/>
        <end position="340"/>
    </location>
</feature>